<name>A0A523BEM1_9CREN</name>
<evidence type="ECO:0000259" key="11">
    <source>
        <dbReference type="Pfam" id="PF02880"/>
    </source>
</evidence>
<feature type="domain" description="Alpha-D-phosphohexomutase alpha/beta/alpha" evidence="11">
    <location>
        <begin position="246"/>
        <end position="351"/>
    </location>
</feature>
<dbReference type="Pfam" id="PF02879">
    <property type="entry name" value="PGM_PMM_II"/>
    <property type="match status" value="1"/>
</dbReference>
<evidence type="ECO:0000256" key="3">
    <source>
        <dbReference type="ARBA" id="ARBA00022553"/>
    </source>
</evidence>
<dbReference type="PRINTS" id="PR00509">
    <property type="entry name" value="PGMPMM"/>
</dbReference>
<comment type="cofactor">
    <cofactor evidence="1">
        <name>Mg(2+)</name>
        <dbReference type="ChEBI" id="CHEBI:18420"/>
    </cofactor>
</comment>
<evidence type="ECO:0000256" key="7">
    <source>
        <dbReference type="RuleBase" id="RU004326"/>
    </source>
</evidence>
<keyword evidence="6" id="KW-0413">Isomerase</keyword>
<dbReference type="GO" id="GO:0000287">
    <property type="term" value="F:magnesium ion binding"/>
    <property type="evidence" value="ECO:0007669"/>
    <property type="project" value="InterPro"/>
</dbReference>
<keyword evidence="4 7" id="KW-0479">Metal-binding</keyword>
<evidence type="ECO:0000313" key="14">
    <source>
        <dbReference type="Proteomes" id="UP000316080"/>
    </source>
</evidence>
<dbReference type="EMBL" id="QNVI01000028">
    <property type="protein sequence ID" value="TDA39391.1"/>
    <property type="molecule type" value="Genomic_DNA"/>
</dbReference>
<evidence type="ECO:0000256" key="1">
    <source>
        <dbReference type="ARBA" id="ARBA00001946"/>
    </source>
</evidence>
<dbReference type="Gene3D" id="3.40.120.10">
    <property type="entry name" value="Alpha-D-Glucose-1,6-Bisphosphate, subunit A, domain 3"/>
    <property type="match status" value="3"/>
</dbReference>
<comment type="similarity">
    <text evidence="2 7">Belongs to the phosphohexose mutase family.</text>
</comment>
<dbReference type="Pfam" id="PF02878">
    <property type="entry name" value="PGM_PMM_I"/>
    <property type="match status" value="1"/>
</dbReference>
<dbReference type="PROSITE" id="PS00710">
    <property type="entry name" value="PGM_PMM"/>
    <property type="match status" value="1"/>
</dbReference>
<sequence length="439" mass="48480">MKEIISSSGIRGLAISEISPEFCMKIGIAISNNKKGEYVIGHDVRLSSYLLANSLANGICAGGSDSIFIGLSPTPAIAFYARNFTGGIVITASHNPPEYNGLKIFNENGIPVTSSFYENLIKTPINYSNWDSLGNIKNFHGIYEYIDFLISNINTKRKWKIGLDPGNGATSLTAPLVFHNVGHEVRTININLDGRFPGRGAEPNEQSSKLLSGLIRKHSLDVGFAYDGDGDRVLIIDENGNVIPQDIALAYIAKFMFSKLNKPIVVNVDTSSIVDFIINSIGGKVYRSKVGDPYIVEEIIKKDACFGGEPCGAWIFPDIIKCPDGVLSSIIFLNFLDNEGIKPSELLNNLPNFFIERKNIPCKDKISTMKRIMNELPKLYPDADISYIDGIRISWDDFTWVLIRPSGTEPLIRITIESMSKDKLKNLISSITKFIIKGD</sequence>
<dbReference type="Proteomes" id="UP000317265">
    <property type="component" value="Unassembled WGS sequence"/>
</dbReference>
<dbReference type="GO" id="GO:0016868">
    <property type="term" value="F:intramolecular phosphotransferase activity"/>
    <property type="evidence" value="ECO:0007669"/>
    <property type="project" value="InterPro"/>
</dbReference>
<keyword evidence="5 7" id="KW-0460">Magnesium</keyword>
<dbReference type="Pfam" id="PF02880">
    <property type="entry name" value="PGM_PMM_III"/>
    <property type="match status" value="1"/>
</dbReference>
<dbReference type="GO" id="GO:0005975">
    <property type="term" value="P:carbohydrate metabolic process"/>
    <property type="evidence" value="ECO:0007669"/>
    <property type="project" value="InterPro"/>
</dbReference>
<dbReference type="InterPro" id="IPR005845">
    <property type="entry name" value="A-D-PHexomutase_a/b/a-II"/>
</dbReference>
<evidence type="ECO:0000313" key="13">
    <source>
        <dbReference type="EMBL" id="TDA39391.1"/>
    </source>
</evidence>
<gene>
    <name evidence="13" type="ORF">DSO09_02390</name>
    <name evidence="12" type="ORF">EF809_05070</name>
</gene>
<dbReference type="InterPro" id="IPR036900">
    <property type="entry name" value="A-D-PHexomutase_C_sf"/>
</dbReference>
<evidence type="ECO:0000313" key="12">
    <source>
        <dbReference type="EMBL" id="RZN55552.1"/>
    </source>
</evidence>
<evidence type="ECO:0000256" key="5">
    <source>
        <dbReference type="ARBA" id="ARBA00022842"/>
    </source>
</evidence>
<dbReference type="Proteomes" id="UP000316080">
    <property type="component" value="Unassembled WGS sequence"/>
</dbReference>
<accession>A0A523BEM1</accession>
<feature type="domain" description="Alpha-D-phosphohexomutase C-terminal" evidence="8">
    <location>
        <begin position="359"/>
        <end position="429"/>
    </location>
</feature>
<dbReference type="SUPFAM" id="SSF53738">
    <property type="entry name" value="Phosphoglucomutase, first 3 domains"/>
    <property type="match status" value="3"/>
</dbReference>
<evidence type="ECO:0000259" key="10">
    <source>
        <dbReference type="Pfam" id="PF02879"/>
    </source>
</evidence>
<dbReference type="InterPro" id="IPR016066">
    <property type="entry name" value="A-D-PHexomutase_CS"/>
</dbReference>
<protein>
    <submittedName>
        <fullName evidence="13">Phosphoglucosamine mutase</fullName>
    </submittedName>
</protein>
<feature type="domain" description="Alpha-D-phosphohexomutase alpha/beta/alpha" evidence="9">
    <location>
        <begin position="6"/>
        <end position="122"/>
    </location>
</feature>
<keyword evidence="3" id="KW-0597">Phosphoprotein</keyword>
<evidence type="ECO:0000313" key="15">
    <source>
        <dbReference type="Proteomes" id="UP000317265"/>
    </source>
</evidence>
<dbReference type="SUPFAM" id="SSF55957">
    <property type="entry name" value="Phosphoglucomutase, C-terminal domain"/>
    <property type="match status" value="1"/>
</dbReference>
<proteinExistence type="inferred from homology"/>
<dbReference type="InterPro" id="IPR005841">
    <property type="entry name" value="Alpha-D-phosphohexomutase_SF"/>
</dbReference>
<evidence type="ECO:0000256" key="6">
    <source>
        <dbReference type="ARBA" id="ARBA00023235"/>
    </source>
</evidence>
<reference evidence="12 14" key="2">
    <citation type="journal article" date="2019" name="Nat. Microbiol.">
        <title>Wide diversity of methane and short-chain alkane metabolisms in uncultured archaea.</title>
        <authorList>
            <person name="Borrel G."/>
            <person name="Adam P.S."/>
            <person name="McKay L.J."/>
            <person name="Chen L.X."/>
            <person name="Sierra-Garcia I.N."/>
            <person name="Sieber C.M."/>
            <person name="Letourneur Q."/>
            <person name="Ghozlane A."/>
            <person name="Andersen G.L."/>
            <person name="Li W.J."/>
            <person name="Hallam S.J."/>
            <person name="Muyzer G."/>
            <person name="de Oliveira V.M."/>
            <person name="Inskeep W.P."/>
            <person name="Banfield J.F."/>
            <person name="Gribaldo S."/>
        </authorList>
    </citation>
    <scope>NUCLEOTIDE SEQUENCE [LARGE SCALE GENOMIC DNA]</scope>
    <source>
        <strain evidence="12">Verst-YHS</strain>
    </source>
</reference>
<evidence type="ECO:0000259" key="8">
    <source>
        <dbReference type="Pfam" id="PF00408"/>
    </source>
</evidence>
<evidence type="ECO:0000256" key="4">
    <source>
        <dbReference type="ARBA" id="ARBA00022723"/>
    </source>
</evidence>
<dbReference type="InterPro" id="IPR005844">
    <property type="entry name" value="A-D-PHexomutase_a/b/a-I"/>
</dbReference>
<evidence type="ECO:0000259" key="9">
    <source>
        <dbReference type="Pfam" id="PF02878"/>
    </source>
</evidence>
<feature type="domain" description="Alpha-D-phosphohexomutase alpha/beta/alpha" evidence="10">
    <location>
        <begin position="144"/>
        <end position="240"/>
    </location>
</feature>
<dbReference type="InterPro" id="IPR005843">
    <property type="entry name" value="A-D-PHexomutase_C"/>
</dbReference>
<dbReference type="EMBL" id="RXIH01000041">
    <property type="protein sequence ID" value="RZN55552.1"/>
    <property type="molecule type" value="Genomic_DNA"/>
</dbReference>
<dbReference type="Gene3D" id="3.30.310.50">
    <property type="entry name" value="Alpha-D-phosphohexomutase, C-terminal domain"/>
    <property type="match status" value="1"/>
</dbReference>
<dbReference type="PANTHER" id="PTHR43771:SF1">
    <property type="entry name" value="PHOSPHOMANNOMUTASE"/>
    <property type="match status" value="1"/>
</dbReference>
<evidence type="ECO:0000256" key="2">
    <source>
        <dbReference type="ARBA" id="ARBA00010231"/>
    </source>
</evidence>
<organism evidence="13 15">
    <name type="scientific">Thermoproteota archaeon</name>
    <dbReference type="NCBI Taxonomy" id="2056631"/>
    <lineage>
        <taxon>Archaea</taxon>
        <taxon>Thermoproteota</taxon>
    </lineage>
</organism>
<reference evidence="13 15" key="1">
    <citation type="journal article" date="2019" name="Nat. Microbiol.">
        <title>Expanding anaerobic alkane metabolism in the domain of Archaea.</title>
        <authorList>
            <person name="Wang Y."/>
            <person name="Wegener G."/>
            <person name="Hou J."/>
            <person name="Wang F."/>
            <person name="Xiao X."/>
        </authorList>
    </citation>
    <scope>NUCLEOTIDE SEQUENCE [LARGE SCALE GENOMIC DNA]</scope>
    <source>
        <strain evidence="13">WYZ-LMO11</strain>
    </source>
</reference>
<comment type="caution">
    <text evidence="13">The sequence shown here is derived from an EMBL/GenBank/DDBJ whole genome shotgun (WGS) entry which is preliminary data.</text>
</comment>
<dbReference type="AlphaFoldDB" id="A0A523BEM1"/>
<dbReference type="InterPro" id="IPR016055">
    <property type="entry name" value="A-D-PHexomutase_a/b/a-I/II/III"/>
</dbReference>
<dbReference type="InterPro" id="IPR005846">
    <property type="entry name" value="A-D-PHexomutase_a/b/a-III"/>
</dbReference>
<dbReference type="PANTHER" id="PTHR43771">
    <property type="entry name" value="PHOSPHOMANNOMUTASE"/>
    <property type="match status" value="1"/>
</dbReference>
<dbReference type="Pfam" id="PF00408">
    <property type="entry name" value="PGM_PMM_IV"/>
    <property type="match status" value="1"/>
</dbReference>